<gene>
    <name evidence="1" type="ORF">MADE_000001020685</name>
</gene>
<reference evidence="1 2" key="2">
    <citation type="journal article" date="2015" name="Antonie Van Leeuwenhoek">
        <title>Ecophysiological diversity of a novel member of the genus Alteromonas, and description of Alteromonas mediterranea sp. nov.</title>
        <authorList>
            <person name="Ivanova E.P."/>
            <person name="Lopez-Perez M."/>
            <person name="Zabalos M."/>
            <person name="Nguyen S.H."/>
            <person name="Webb H.K."/>
            <person name="Ryan J."/>
            <person name="Lagutin K."/>
            <person name="Vyssotski M."/>
            <person name="Crawford R.J."/>
            <person name="Rodriguez-Valera F."/>
        </authorList>
    </citation>
    <scope>NUCLEOTIDE SEQUENCE [LARGE SCALE GENOMIC DNA]</scope>
    <source>
        <strain evidence="2">DSM 17117 / CIP 110805 / LMG 28347 / Deep ecotype</strain>
    </source>
</reference>
<dbReference type="EMBL" id="CP001103">
    <property type="protein sequence ID" value="AGV53976.1"/>
    <property type="molecule type" value="Genomic_DNA"/>
</dbReference>
<name>T2DKT3_ALTMD</name>
<keyword evidence="2" id="KW-1185">Reference proteome</keyword>
<dbReference type="KEGG" id="amc:MADE_000001020685"/>
<sequence>MGAAIIFMQGTQVKNCFYYSIGFCHTSVTPLKGAFATRYLHNLCSKNVNIGISRMRALLVSHFVYFF</sequence>
<organism evidence="1 2">
    <name type="scientific">Alteromonas mediterranea (strain DSM 17117 / CIP 110805 / LMG 28347 / Deep ecotype)</name>
    <dbReference type="NCBI Taxonomy" id="1774373"/>
    <lineage>
        <taxon>Bacteria</taxon>
        <taxon>Pseudomonadati</taxon>
        <taxon>Pseudomonadota</taxon>
        <taxon>Gammaproteobacteria</taxon>
        <taxon>Alteromonadales</taxon>
        <taxon>Alteromonadaceae</taxon>
        <taxon>Alteromonas/Salinimonas group</taxon>
        <taxon>Alteromonas</taxon>
    </lineage>
</organism>
<dbReference type="HOGENOM" id="CLU_2802929_0_0_6"/>
<evidence type="ECO:0000313" key="2">
    <source>
        <dbReference type="Proteomes" id="UP000001870"/>
    </source>
</evidence>
<reference evidence="1 2" key="1">
    <citation type="journal article" date="2008" name="ISME J.">
        <title>Comparative genomics of two ecotypes of the marine planktonic copiotroph Alteromonas macleodii suggests alternative lifestyles associated with different kinds of particulate organic matter.</title>
        <authorList>
            <person name="Ivars-Martinez E."/>
            <person name="Martin-Cuadrado A.B."/>
            <person name="D'Auria G."/>
            <person name="Mira A."/>
            <person name="Ferriera S."/>
            <person name="Johnson J."/>
            <person name="Friedman R."/>
            <person name="Rodriguez-Valera F."/>
        </authorList>
    </citation>
    <scope>NUCLEOTIDE SEQUENCE [LARGE SCALE GENOMIC DNA]</scope>
    <source>
        <strain evidence="2">DSM 17117 / CIP 110805 / LMG 28347 / Deep ecotype</strain>
    </source>
</reference>
<dbReference type="AlphaFoldDB" id="T2DKT3"/>
<dbReference type="Proteomes" id="UP000001870">
    <property type="component" value="Chromosome"/>
</dbReference>
<protein>
    <submittedName>
        <fullName evidence="1">Uncharacterized protein</fullName>
    </submittedName>
</protein>
<proteinExistence type="predicted"/>
<evidence type="ECO:0000313" key="1">
    <source>
        <dbReference type="EMBL" id="AGV53976.1"/>
    </source>
</evidence>
<accession>T2DKT3</accession>